<dbReference type="CDD" id="cd07067">
    <property type="entry name" value="HP_PGM_like"/>
    <property type="match status" value="1"/>
</dbReference>
<evidence type="ECO:0000313" key="2">
    <source>
        <dbReference type="Proteomes" id="UP001219956"/>
    </source>
</evidence>
<dbReference type="Gene3D" id="3.40.50.1240">
    <property type="entry name" value="Phosphoglycerate mutase-like"/>
    <property type="match status" value="1"/>
</dbReference>
<keyword evidence="2" id="KW-1185">Reference proteome</keyword>
<dbReference type="InterPro" id="IPR001345">
    <property type="entry name" value="PG/BPGM_mutase_AS"/>
</dbReference>
<dbReference type="PANTHER" id="PTHR48100:SF44">
    <property type="entry name" value="PHOSPHATASE C1620.13-RELATED"/>
    <property type="match status" value="1"/>
</dbReference>
<dbReference type="RefSeq" id="WP_272751969.1">
    <property type="nucleotide sequence ID" value="NZ_JAQQLF010000011.1"/>
</dbReference>
<dbReference type="Pfam" id="PF00300">
    <property type="entry name" value="His_Phos_1"/>
    <property type="match status" value="1"/>
</dbReference>
<dbReference type="EMBL" id="JAQQLF010000011">
    <property type="protein sequence ID" value="MDC7717656.1"/>
    <property type="molecule type" value="Genomic_DNA"/>
</dbReference>
<reference evidence="1 2" key="1">
    <citation type="submission" date="2023-01" db="EMBL/GenBank/DDBJ databases">
        <title>Novel species of the genus Vogesella isolated from rivers.</title>
        <authorList>
            <person name="Lu H."/>
        </authorList>
    </citation>
    <scope>NUCLEOTIDE SEQUENCE [LARGE SCALE GENOMIC DNA]</scope>
    <source>
        <strain evidence="1 2">DC21W</strain>
    </source>
</reference>
<dbReference type="InterPro" id="IPR029033">
    <property type="entry name" value="His_PPase_superfam"/>
</dbReference>
<organism evidence="1 2">
    <name type="scientific">Vogesella aquatica</name>
    <dbReference type="NCBI Taxonomy" id="2984206"/>
    <lineage>
        <taxon>Bacteria</taxon>
        <taxon>Pseudomonadati</taxon>
        <taxon>Pseudomonadota</taxon>
        <taxon>Betaproteobacteria</taxon>
        <taxon>Neisseriales</taxon>
        <taxon>Chromobacteriaceae</taxon>
        <taxon>Vogesella</taxon>
    </lineage>
</organism>
<name>A0ABT5IYK9_9NEIS</name>
<dbReference type="PROSITE" id="PS00175">
    <property type="entry name" value="PG_MUTASE"/>
    <property type="match status" value="1"/>
</dbReference>
<comment type="caution">
    <text evidence="1">The sequence shown here is derived from an EMBL/GenBank/DDBJ whole genome shotgun (WGS) entry which is preliminary data.</text>
</comment>
<dbReference type="Proteomes" id="UP001219956">
    <property type="component" value="Unassembled WGS sequence"/>
</dbReference>
<dbReference type="PANTHER" id="PTHR48100">
    <property type="entry name" value="BROAD-SPECIFICITY PHOSPHATASE YOR283W-RELATED"/>
    <property type="match status" value="1"/>
</dbReference>
<dbReference type="InterPro" id="IPR013078">
    <property type="entry name" value="His_Pase_superF_clade-1"/>
</dbReference>
<dbReference type="PIRSF" id="PIRSF000709">
    <property type="entry name" value="6PFK_2-Ptase"/>
    <property type="match status" value="1"/>
</dbReference>
<dbReference type="SMART" id="SM00855">
    <property type="entry name" value="PGAM"/>
    <property type="match status" value="1"/>
</dbReference>
<proteinExistence type="predicted"/>
<dbReference type="SUPFAM" id="SSF53254">
    <property type="entry name" value="Phosphoglycerate mutase-like"/>
    <property type="match status" value="1"/>
</dbReference>
<protein>
    <submittedName>
        <fullName evidence="1">Histidine phosphatase family protein</fullName>
    </submittedName>
</protein>
<accession>A0ABT5IYK9</accession>
<gene>
    <name evidence="1" type="ORF">PQU95_10575</name>
</gene>
<dbReference type="InterPro" id="IPR050275">
    <property type="entry name" value="PGM_Phosphatase"/>
</dbReference>
<sequence>MPNRALTRFCLVRHGETDWNAERRLQGQLDIPLNAQGQHQARQLADTVAAAGHRFDALYSSPLSRAYDTAVPLAHAVGLGVTTLPTLMERHFGAMQGARLDDAAQTHPQAWAAYAERSLHHDLYGGESIQAFADRIHAAVNQLARQHCGQRILLVAHGGVLDMIYRLASGQPLQGQRMIVVPNASLNWLSHDGQGWQVDLWADTRHLGETALDEI</sequence>
<evidence type="ECO:0000313" key="1">
    <source>
        <dbReference type="EMBL" id="MDC7717656.1"/>
    </source>
</evidence>